<proteinExistence type="predicted"/>
<organism evidence="1 2">
    <name type="scientific">Geomicrobium halophilum</name>
    <dbReference type="NCBI Taxonomy" id="549000"/>
    <lineage>
        <taxon>Bacteria</taxon>
        <taxon>Bacillati</taxon>
        <taxon>Bacillota</taxon>
        <taxon>Bacilli</taxon>
        <taxon>Bacillales</taxon>
        <taxon>Geomicrobium</taxon>
    </lineage>
</organism>
<sequence length="212" mass="24577">MGVFDFLFKNKETSQNNETEKQQENVTPEIKEEYKGPIPIGETSYSVTREEKYGIFEYIDFKIAGTSFYQKTIKKAVQQEKENGIFFDEKYDGMTNKNILEETYNEPIFEYSDALFSNCSLQLEPDNEYDSKAIAVYIDSFMVGHVPKKNFSEGKEYIYDQLTGGLKDNQKLNFSVSLRGGKYKINRDDEKVDTGESDYKLDGQVTIKIEYN</sequence>
<dbReference type="RefSeq" id="WP_184405242.1">
    <property type="nucleotide sequence ID" value="NZ_JACHHJ010000005.1"/>
</dbReference>
<reference evidence="1 2" key="1">
    <citation type="submission" date="2020-08" db="EMBL/GenBank/DDBJ databases">
        <title>Genomic Encyclopedia of Type Strains, Phase IV (KMG-IV): sequencing the most valuable type-strain genomes for metagenomic binning, comparative biology and taxonomic classification.</title>
        <authorList>
            <person name="Goeker M."/>
        </authorList>
    </citation>
    <scope>NUCLEOTIDE SEQUENCE [LARGE SCALE GENOMIC DNA]</scope>
    <source>
        <strain evidence="1 2">DSM 21769</strain>
    </source>
</reference>
<evidence type="ECO:0000313" key="1">
    <source>
        <dbReference type="EMBL" id="MBB6451171.1"/>
    </source>
</evidence>
<dbReference type="AlphaFoldDB" id="A0A841PX39"/>
<comment type="caution">
    <text evidence="1">The sequence shown here is derived from an EMBL/GenBank/DDBJ whole genome shotgun (WGS) entry which is preliminary data.</text>
</comment>
<protein>
    <recommendedName>
        <fullName evidence="3">HIRAN domain-containing protein</fullName>
    </recommendedName>
</protein>
<evidence type="ECO:0000313" key="2">
    <source>
        <dbReference type="Proteomes" id="UP000568839"/>
    </source>
</evidence>
<dbReference type="Gene3D" id="3.30.70.2330">
    <property type="match status" value="1"/>
</dbReference>
<gene>
    <name evidence="1" type="ORF">HNR44_003165</name>
</gene>
<dbReference type="Proteomes" id="UP000568839">
    <property type="component" value="Unassembled WGS sequence"/>
</dbReference>
<keyword evidence="2" id="KW-1185">Reference proteome</keyword>
<dbReference type="EMBL" id="JACHHJ010000005">
    <property type="protein sequence ID" value="MBB6451171.1"/>
    <property type="molecule type" value="Genomic_DNA"/>
</dbReference>
<accession>A0A841PX39</accession>
<evidence type="ECO:0008006" key="3">
    <source>
        <dbReference type="Google" id="ProtNLM"/>
    </source>
</evidence>
<name>A0A841PX39_9BACL</name>